<dbReference type="InterPro" id="IPR019074">
    <property type="entry name" value="YabQ"/>
</dbReference>
<feature type="transmembrane region" description="Helical" evidence="1">
    <location>
        <begin position="66"/>
        <end position="83"/>
    </location>
</feature>
<keyword evidence="3" id="KW-1185">Reference proteome</keyword>
<dbReference type="AlphaFoldDB" id="A0A1G6NS89"/>
<dbReference type="EMBL" id="FMYM01000013">
    <property type="protein sequence ID" value="SDC70782.1"/>
    <property type="molecule type" value="Genomic_DNA"/>
</dbReference>
<dbReference type="NCBIfam" id="TIGR02893">
    <property type="entry name" value="spore_yabQ"/>
    <property type="match status" value="1"/>
</dbReference>
<accession>A0A1G6NS89</accession>
<dbReference type="OrthoDB" id="1653819at2"/>
<gene>
    <name evidence="2" type="ORF">SAMN05421737_11356</name>
</gene>
<keyword evidence="1" id="KW-0472">Membrane</keyword>
<reference evidence="3" key="1">
    <citation type="submission" date="2016-09" db="EMBL/GenBank/DDBJ databases">
        <authorList>
            <person name="Varghese N."/>
            <person name="Submissions S."/>
        </authorList>
    </citation>
    <scope>NUCLEOTIDE SEQUENCE [LARGE SCALE GENOMIC DNA]</scope>
    <source>
        <strain evidence="3">25nlg</strain>
    </source>
</reference>
<name>A0A1G6NS89_9BACI</name>
<keyword evidence="1" id="KW-1133">Transmembrane helix</keyword>
<evidence type="ECO:0000313" key="2">
    <source>
        <dbReference type="EMBL" id="SDC70782.1"/>
    </source>
</evidence>
<organism evidence="2 3">
    <name type="scientific">Shouchella lonarensis</name>
    <dbReference type="NCBI Taxonomy" id="1464122"/>
    <lineage>
        <taxon>Bacteria</taxon>
        <taxon>Bacillati</taxon>
        <taxon>Bacillota</taxon>
        <taxon>Bacilli</taxon>
        <taxon>Bacillales</taxon>
        <taxon>Bacillaceae</taxon>
        <taxon>Shouchella</taxon>
    </lineage>
</organism>
<proteinExistence type="predicted"/>
<dbReference type="RefSeq" id="WP_090776610.1">
    <property type="nucleotide sequence ID" value="NZ_FMYM01000013.1"/>
</dbReference>
<dbReference type="Pfam" id="PF09578">
    <property type="entry name" value="Spore_YabQ"/>
    <property type="match status" value="1"/>
</dbReference>
<evidence type="ECO:0000313" key="3">
    <source>
        <dbReference type="Proteomes" id="UP000242662"/>
    </source>
</evidence>
<feature type="transmembrane region" description="Helical" evidence="1">
    <location>
        <begin position="39"/>
        <end position="60"/>
    </location>
</feature>
<keyword evidence="1" id="KW-0812">Transmembrane</keyword>
<sequence length="191" mass="22638">MTATLQFYTLTAMIGMGVWLGASLDTYERFTVKQNRFRLLIAVRDLFFWILQALIVFYVLLKLNHGEIRIYIFLALLCGYAAYQALFKRLYRTLLEWTIKVMTALYRFCTSFIKVFLGTPLKWVLHILYRLSMIVITIVRTTLVFILRIAGAPFLWLANRTGLTTQLRKLLPFYNLIKDFCRRLLKKDREE</sequence>
<feature type="transmembrane region" description="Helical" evidence="1">
    <location>
        <begin position="131"/>
        <end position="158"/>
    </location>
</feature>
<dbReference type="STRING" id="1464122.SAMN05421737_11356"/>
<evidence type="ECO:0000256" key="1">
    <source>
        <dbReference type="SAM" id="Phobius"/>
    </source>
</evidence>
<feature type="transmembrane region" description="Helical" evidence="1">
    <location>
        <begin position="104"/>
        <end position="125"/>
    </location>
</feature>
<protein>
    <submittedName>
        <fullName evidence="2">Spore cortex biosynthesis protein YabQ</fullName>
    </submittedName>
</protein>
<feature type="transmembrane region" description="Helical" evidence="1">
    <location>
        <begin position="6"/>
        <end position="27"/>
    </location>
</feature>
<dbReference type="Proteomes" id="UP000242662">
    <property type="component" value="Unassembled WGS sequence"/>
</dbReference>